<name>A0A368G0H5_ANCCA</name>
<dbReference type="SUPFAM" id="SSF57567">
    <property type="entry name" value="Serine protease inhibitors"/>
    <property type="match status" value="1"/>
</dbReference>
<evidence type="ECO:0000256" key="1">
    <source>
        <dbReference type="ARBA" id="ARBA00022900"/>
    </source>
</evidence>
<dbReference type="GO" id="GO:0004867">
    <property type="term" value="F:serine-type endopeptidase inhibitor activity"/>
    <property type="evidence" value="ECO:0007669"/>
    <property type="project" value="UniProtKB-KW"/>
</dbReference>
<dbReference type="EMBL" id="JOJR01000432">
    <property type="protein sequence ID" value="RCN37936.1"/>
    <property type="molecule type" value="Genomic_DNA"/>
</dbReference>
<keyword evidence="2" id="KW-0732">Signal</keyword>
<evidence type="ECO:0000259" key="3">
    <source>
        <dbReference type="Pfam" id="PF01826"/>
    </source>
</evidence>
<sequence>LLPCAVSENHHLKHSVCTEIKFFQILLLLVSQCGVEAAKIPVPKCGDNETFDECGMKKCDPKCKIEGSEEEDEEETDADCRSRVCARPGACVCKKGYYRNKKEECVDETDCQEDFMEFITFSPS</sequence>
<reference evidence="4 5" key="1">
    <citation type="submission" date="2014-10" db="EMBL/GenBank/DDBJ databases">
        <title>Draft genome of the hookworm Ancylostoma caninum.</title>
        <authorList>
            <person name="Mitreva M."/>
        </authorList>
    </citation>
    <scope>NUCLEOTIDE SEQUENCE [LARGE SCALE GENOMIC DNA]</scope>
    <source>
        <strain evidence="4 5">Baltimore</strain>
    </source>
</reference>
<feature type="signal peptide" evidence="2">
    <location>
        <begin position="1"/>
        <end position="37"/>
    </location>
</feature>
<proteinExistence type="predicted"/>
<feature type="non-terminal residue" evidence="4">
    <location>
        <position position="1"/>
    </location>
</feature>
<keyword evidence="5" id="KW-1185">Reference proteome</keyword>
<feature type="domain" description="TIL" evidence="3">
    <location>
        <begin position="45"/>
        <end position="111"/>
    </location>
</feature>
<dbReference type="Pfam" id="PF01826">
    <property type="entry name" value="TIL"/>
    <property type="match status" value="1"/>
</dbReference>
<dbReference type="Proteomes" id="UP000252519">
    <property type="component" value="Unassembled WGS sequence"/>
</dbReference>
<feature type="chain" id="PRO_5016975855" evidence="2">
    <location>
        <begin position="38"/>
        <end position="124"/>
    </location>
</feature>
<gene>
    <name evidence="4" type="ORF">ANCCAN_16149</name>
</gene>
<organism evidence="4 5">
    <name type="scientific">Ancylostoma caninum</name>
    <name type="common">Dog hookworm</name>
    <dbReference type="NCBI Taxonomy" id="29170"/>
    <lineage>
        <taxon>Eukaryota</taxon>
        <taxon>Metazoa</taxon>
        <taxon>Ecdysozoa</taxon>
        <taxon>Nematoda</taxon>
        <taxon>Chromadorea</taxon>
        <taxon>Rhabditida</taxon>
        <taxon>Rhabditina</taxon>
        <taxon>Rhabditomorpha</taxon>
        <taxon>Strongyloidea</taxon>
        <taxon>Ancylostomatidae</taxon>
        <taxon>Ancylostomatinae</taxon>
        <taxon>Ancylostoma</taxon>
    </lineage>
</organism>
<accession>A0A368G0H5</accession>
<evidence type="ECO:0000256" key="2">
    <source>
        <dbReference type="SAM" id="SignalP"/>
    </source>
</evidence>
<comment type="caution">
    <text evidence="4">The sequence shown here is derived from an EMBL/GenBank/DDBJ whole genome shotgun (WGS) entry which is preliminary data.</text>
</comment>
<evidence type="ECO:0000313" key="4">
    <source>
        <dbReference type="EMBL" id="RCN37936.1"/>
    </source>
</evidence>
<dbReference type="InterPro" id="IPR036084">
    <property type="entry name" value="Ser_inhib-like_sf"/>
</dbReference>
<protein>
    <submittedName>
        <fullName evidence="4">Trypsin Inhibitor like cysteine rich domain protein</fullName>
    </submittedName>
</protein>
<evidence type="ECO:0000313" key="5">
    <source>
        <dbReference type="Proteomes" id="UP000252519"/>
    </source>
</evidence>
<dbReference type="AlphaFoldDB" id="A0A368G0H5"/>
<dbReference type="Gene3D" id="2.10.25.10">
    <property type="entry name" value="Laminin"/>
    <property type="match status" value="1"/>
</dbReference>
<dbReference type="OrthoDB" id="5794067at2759"/>
<keyword evidence="1" id="KW-0722">Serine protease inhibitor</keyword>
<dbReference type="InterPro" id="IPR002919">
    <property type="entry name" value="TIL_dom"/>
</dbReference>
<keyword evidence="1" id="KW-0646">Protease inhibitor</keyword>